<reference evidence="3 4" key="1">
    <citation type="submission" date="2022-09" db="EMBL/GenBank/DDBJ databases">
        <authorList>
            <person name="Palmer J.M."/>
        </authorList>
    </citation>
    <scope>NUCLEOTIDE SEQUENCE [LARGE SCALE GENOMIC DNA]</scope>
    <source>
        <strain evidence="3 4">DSM 7382</strain>
    </source>
</reference>
<dbReference type="EMBL" id="JASBNA010000004">
    <property type="protein sequence ID" value="KAK7692480.1"/>
    <property type="molecule type" value="Genomic_DNA"/>
</dbReference>
<accession>A0AAW0GN15</accession>
<dbReference type="PROSITE" id="PS51257">
    <property type="entry name" value="PROKAR_LIPOPROTEIN"/>
    <property type="match status" value="1"/>
</dbReference>
<feature type="chain" id="PRO_5043653951" evidence="2">
    <location>
        <begin position="23"/>
        <end position="239"/>
    </location>
</feature>
<evidence type="ECO:0000313" key="4">
    <source>
        <dbReference type="Proteomes" id="UP001385951"/>
    </source>
</evidence>
<comment type="caution">
    <text evidence="3">The sequence shown here is derived from an EMBL/GenBank/DDBJ whole genome shotgun (WGS) entry which is preliminary data.</text>
</comment>
<name>A0AAW0GN15_9APHY</name>
<organism evidence="3 4">
    <name type="scientific">Cerrena zonata</name>
    <dbReference type="NCBI Taxonomy" id="2478898"/>
    <lineage>
        <taxon>Eukaryota</taxon>
        <taxon>Fungi</taxon>
        <taxon>Dikarya</taxon>
        <taxon>Basidiomycota</taxon>
        <taxon>Agaricomycotina</taxon>
        <taxon>Agaricomycetes</taxon>
        <taxon>Polyporales</taxon>
        <taxon>Cerrenaceae</taxon>
        <taxon>Cerrena</taxon>
    </lineage>
</organism>
<evidence type="ECO:0000256" key="1">
    <source>
        <dbReference type="SAM" id="MobiDB-lite"/>
    </source>
</evidence>
<feature type="compositionally biased region" description="Polar residues" evidence="1">
    <location>
        <begin position="134"/>
        <end position="148"/>
    </location>
</feature>
<dbReference type="Proteomes" id="UP001385951">
    <property type="component" value="Unassembled WGS sequence"/>
</dbReference>
<feature type="compositionally biased region" description="Polar residues" evidence="1">
    <location>
        <begin position="224"/>
        <end position="233"/>
    </location>
</feature>
<dbReference type="AlphaFoldDB" id="A0AAW0GN15"/>
<gene>
    <name evidence="3" type="ORF">QCA50_004105</name>
</gene>
<proteinExistence type="predicted"/>
<feature type="region of interest" description="Disordered" evidence="1">
    <location>
        <begin position="23"/>
        <end position="82"/>
    </location>
</feature>
<feature type="compositionally biased region" description="Polar residues" evidence="1">
    <location>
        <begin position="64"/>
        <end position="82"/>
    </location>
</feature>
<feature type="compositionally biased region" description="Basic and acidic residues" evidence="1">
    <location>
        <begin position="149"/>
        <end position="177"/>
    </location>
</feature>
<evidence type="ECO:0000256" key="2">
    <source>
        <dbReference type="SAM" id="SignalP"/>
    </source>
</evidence>
<sequence length="239" mass="24641">MKFSASLISSMTAACLMMQATAAPVEGSRPTSCRHKPEQWNPSLAPASSAQVPPKKVDSKASKAESNVPQTPSASDTPASPLSLVSTGVRTVGTVPGLLGSLVAGAPTGEVNNLVGSGQKTSTQAENPPKSPSAAENNVQNDSTTVTDTQKDAAKEGKQDVAKDTKTTEKTTSDDTPKAASEVPAETQGGGKFDLQKNAQGGPRAVTRSEILPRDEDAPVKTFDSGSYRQTTPVKGGEY</sequence>
<feature type="region of interest" description="Disordered" evidence="1">
    <location>
        <begin position="113"/>
        <end position="239"/>
    </location>
</feature>
<feature type="signal peptide" evidence="2">
    <location>
        <begin position="1"/>
        <end position="22"/>
    </location>
</feature>
<evidence type="ECO:0000313" key="3">
    <source>
        <dbReference type="EMBL" id="KAK7692480.1"/>
    </source>
</evidence>
<protein>
    <submittedName>
        <fullName evidence="3">Uncharacterized protein</fullName>
    </submittedName>
</protein>
<feature type="compositionally biased region" description="Polar residues" evidence="1">
    <location>
        <begin position="40"/>
        <end position="51"/>
    </location>
</feature>
<feature type="compositionally biased region" description="Polar residues" evidence="1">
    <location>
        <begin position="113"/>
        <end position="126"/>
    </location>
</feature>
<keyword evidence="2" id="KW-0732">Signal</keyword>
<keyword evidence="4" id="KW-1185">Reference proteome</keyword>